<dbReference type="AlphaFoldDB" id="A0A250X8R0"/>
<evidence type="ECO:0000256" key="4">
    <source>
        <dbReference type="ARBA" id="ARBA00022568"/>
    </source>
</evidence>
<evidence type="ECO:0000256" key="1">
    <source>
        <dbReference type="ARBA" id="ARBA00004651"/>
    </source>
</evidence>
<keyword evidence="9" id="KW-0406">Ion transport</keyword>
<keyword evidence="7" id="KW-0106">Calcium</keyword>
<dbReference type="PANTHER" id="PTHR10582:SF2">
    <property type="entry name" value="INACTIVE"/>
    <property type="match status" value="1"/>
</dbReference>
<evidence type="ECO:0000256" key="7">
    <source>
        <dbReference type="ARBA" id="ARBA00022837"/>
    </source>
</evidence>
<keyword evidence="17" id="KW-1185">Reference proteome</keyword>
<keyword evidence="8 14" id="KW-1133">Transmembrane helix</keyword>
<dbReference type="Gene3D" id="1.25.40.20">
    <property type="entry name" value="Ankyrin repeat-containing domain"/>
    <property type="match status" value="1"/>
</dbReference>
<feature type="transmembrane region" description="Helical" evidence="14">
    <location>
        <begin position="875"/>
        <end position="898"/>
    </location>
</feature>
<keyword evidence="11" id="KW-0407">Ion channel</keyword>
<proteinExistence type="predicted"/>
<dbReference type="Pfam" id="PF00520">
    <property type="entry name" value="Ion_trans"/>
    <property type="match status" value="1"/>
</dbReference>
<evidence type="ECO:0000256" key="8">
    <source>
        <dbReference type="ARBA" id="ARBA00022989"/>
    </source>
</evidence>
<keyword evidence="2" id="KW-0813">Transport</keyword>
<dbReference type="PROSITE" id="PS50088">
    <property type="entry name" value="ANK_REPEAT"/>
    <property type="match status" value="2"/>
</dbReference>
<feature type="transmembrane region" description="Helical" evidence="14">
    <location>
        <begin position="713"/>
        <end position="734"/>
    </location>
</feature>
<evidence type="ECO:0000313" key="17">
    <source>
        <dbReference type="Proteomes" id="UP000232323"/>
    </source>
</evidence>
<evidence type="ECO:0000256" key="14">
    <source>
        <dbReference type="SAM" id="Phobius"/>
    </source>
</evidence>
<feature type="transmembrane region" description="Helical" evidence="14">
    <location>
        <begin position="316"/>
        <end position="336"/>
    </location>
</feature>
<feature type="transmembrane region" description="Helical" evidence="14">
    <location>
        <begin position="835"/>
        <end position="854"/>
    </location>
</feature>
<feature type="transmembrane region" description="Helical" evidence="14">
    <location>
        <begin position="791"/>
        <end position="815"/>
    </location>
</feature>
<comment type="subcellular location">
    <subcellularLocation>
        <location evidence="1">Cell membrane</location>
        <topology evidence="1">Multi-pass membrane protein</topology>
    </subcellularLocation>
</comment>
<protein>
    <recommendedName>
        <fullName evidence="15">Ion transport domain-containing protein</fullName>
    </recommendedName>
</protein>
<feature type="repeat" description="ANK" evidence="12">
    <location>
        <begin position="157"/>
        <end position="189"/>
    </location>
</feature>
<feature type="region of interest" description="Disordered" evidence="13">
    <location>
        <begin position="530"/>
        <end position="550"/>
    </location>
</feature>
<dbReference type="InterPro" id="IPR005821">
    <property type="entry name" value="Ion_trans_dom"/>
</dbReference>
<dbReference type="OrthoDB" id="7729168at2759"/>
<evidence type="ECO:0000256" key="6">
    <source>
        <dbReference type="ARBA" id="ARBA00022737"/>
    </source>
</evidence>
<evidence type="ECO:0000256" key="5">
    <source>
        <dbReference type="ARBA" id="ARBA00022692"/>
    </source>
</evidence>
<dbReference type="GO" id="GO:0005886">
    <property type="term" value="C:plasma membrane"/>
    <property type="evidence" value="ECO:0007669"/>
    <property type="project" value="UniProtKB-SubCell"/>
</dbReference>
<dbReference type="InterPro" id="IPR024862">
    <property type="entry name" value="TRPV"/>
</dbReference>
<evidence type="ECO:0000256" key="11">
    <source>
        <dbReference type="ARBA" id="ARBA00023303"/>
    </source>
</evidence>
<evidence type="ECO:0000259" key="15">
    <source>
        <dbReference type="Pfam" id="PF00520"/>
    </source>
</evidence>
<keyword evidence="6" id="KW-0677">Repeat</keyword>
<evidence type="ECO:0000313" key="16">
    <source>
        <dbReference type="EMBL" id="GAX79471.1"/>
    </source>
</evidence>
<dbReference type="EMBL" id="BEGY01000042">
    <property type="protein sequence ID" value="GAX79471.1"/>
    <property type="molecule type" value="Genomic_DNA"/>
</dbReference>
<dbReference type="STRING" id="1157962.A0A250X8R0"/>
<dbReference type="Gene3D" id="1.10.287.70">
    <property type="match status" value="1"/>
</dbReference>
<evidence type="ECO:0000256" key="10">
    <source>
        <dbReference type="ARBA" id="ARBA00023136"/>
    </source>
</evidence>
<dbReference type="SUPFAM" id="SSF48403">
    <property type="entry name" value="Ankyrin repeat"/>
    <property type="match status" value="1"/>
</dbReference>
<dbReference type="PANTHER" id="PTHR10582">
    <property type="entry name" value="TRANSIENT RECEPTOR POTENTIAL ION CHANNEL PROTEIN"/>
    <property type="match status" value="1"/>
</dbReference>
<dbReference type="Pfam" id="PF12796">
    <property type="entry name" value="Ank_2"/>
    <property type="match status" value="2"/>
</dbReference>
<dbReference type="PROSITE" id="PS50297">
    <property type="entry name" value="ANK_REP_REGION"/>
    <property type="match status" value="2"/>
</dbReference>
<evidence type="ECO:0000256" key="13">
    <source>
        <dbReference type="SAM" id="MobiDB-lite"/>
    </source>
</evidence>
<keyword evidence="4" id="KW-0109">Calcium transport</keyword>
<reference evidence="16 17" key="1">
    <citation type="submission" date="2017-08" db="EMBL/GenBank/DDBJ databases">
        <title>Acidophilic green algal genome provides insights into adaptation to an acidic environment.</title>
        <authorList>
            <person name="Hirooka S."/>
            <person name="Hirose Y."/>
            <person name="Kanesaki Y."/>
            <person name="Higuchi S."/>
            <person name="Fujiwara T."/>
            <person name="Onuma R."/>
            <person name="Era A."/>
            <person name="Ohbayashi R."/>
            <person name="Uzuka A."/>
            <person name="Nozaki H."/>
            <person name="Yoshikawa H."/>
            <person name="Miyagishima S.Y."/>
        </authorList>
    </citation>
    <scope>NUCLEOTIDE SEQUENCE [LARGE SCALE GENOMIC DNA]</scope>
    <source>
        <strain evidence="16 17">NIES-2499</strain>
    </source>
</reference>
<feature type="transmembrane region" description="Helical" evidence="14">
    <location>
        <begin position="754"/>
        <end position="770"/>
    </location>
</feature>
<comment type="caution">
    <text evidence="16">The sequence shown here is derived from an EMBL/GenBank/DDBJ whole genome shotgun (WGS) entry which is preliminary data.</text>
</comment>
<keyword evidence="3" id="KW-1003">Cell membrane</keyword>
<feature type="domain" description="Ion transport" evidence="15">
    <location>
        <begin position="753"/>
        <end position="899"/>
    </location>
</feature>
<dbReference type="GO" id="GO:0098703">
    <property type="term" value="P:calcium ion import across plasma membrane"/>
    <property type="evidence" value="ECO:0007669"/>
    <property type="project" value="TreeGrafter"/>
</dbReference>
<accession>A0A250X8R0</accession>
<keyword evidence="12" id="KW-0040">ANK repeat</keyword>
<dbReference type="Proteomes" id="UP000232323">
    <property type="component" value="Unassembled WGS sequence"/>
</dbReference>
<gene>
    <name evidence="16" type="ORF">CEUSTIGMA_g6912.t1</name>
</gene>
<keyword evidence="5 14" id="KW-0812">Transmembrane</keyword>
<dbReference type="SMART" id="SM00248">
    <property type="entry name" value="ANK"/>
    <property type="match status" value="5"/>
</dbReference>
<organism evidence="16 17">
    <name type="scientific">Chlamydomonas eustigma</name>
    <dbReference type="NCBI Taxonomy" id="1157962"/>
    <lineage>
        <taxon>Eukaryota</taxon>
        <taxon>Viridiplantae</taxon>
        <taxon>Chlorophyta</taxon>
        <taxon>core chlorophytes</taxon>
        <taxon>Chlorophyceae</taxon>
        <taxon>CS clade</taxon>
        <taxon>Chlamydomonadales</taxon>
        <taxon>Chlamydomonadaceae</taxon>
        <taxon>Chlamydomonas</taxon>
    </lineage>
</organism>
<dbReference type="InterPro" id="IPR036770">
    <property type="entry name" value="Ankyrin_rpt-contain_sf"/>
</dbReference>
<evidence type="ECO:0000256" key="2">
    <source>
        <dbReference type="ARBA" id="ARBA00022448"/>
    </source>
</evidence>
<evidence type="ECO:0000256" key="12">
    <source>
        <dbReference type="PROSITE-ProRule" id="PRU00023"/>
    </source>
</evidence>
<evidence type="ECO:0000256" key="3">
    <source>
        <dbReference type="ARBA" id="ARBA00022475"/>
    </source>
</evidence>
<dbReference type="InterPro" id="IPR002110">
    <property type="entry name" value="Ankyrin_rpt"/>
</dbReference>
<feature type="region of interest" description="Disordered" evidence="13">
    <location>
        <begin position="596"/>
        <end position="630"/>
    </location>
</feature>
<keyword evidence="10 14" id="KW-0472">Membrane</keyword>
<evidence type="ECO:0000256" key="9">
    <source>
        <dbReference type="ARBA" id="ARBA00023065"/>
    </source>
</evidence>
<name>A0A250X8R0_9CHLO</name>
<feature type="repeat" description="ANK" evidence="12">
    <location>
        <begin position="113"/>
        <end position="145"/>
    </location>
</feature>
<sequence>MSERKYTAVKVSMELKASQTNVAQQAKLMDSVGTSWYAVKHGNLEMITKLFPSQCNVYLKGPVGENVFHVAMLLNTPSSLAIAKYLVKLYGKQLVNTPYQERSFSADTPGQYEGETALHIAIVNRDFDMVKFLIQNGADVRARAYGAFFQKPSPVSFGEFPLSFAACTGQKDIVSYLKRHGAHINTDRDTEGNTALHMCIYHDQNDMYDHLVEYCGASENVRNNRGQTPMLLAASLGKVEMFQHIYNRRRHIAWAYGPVTSYSLSLHEIDTARSPSGLISSAIETMVRKGHVKILSDPLVSTLIATKWERFARGHFLVHTLLYLVFVVLQVFLIWLHCSPPQWNQQSIRALEIASIILAGLFLLLEALDIYIWTEQVYLRRALVKANVKYSPPLYPIPGEVPSEPQESTAMKRLNKFTTQFSTRFFKAGAGPVSEGCEQVLMEKDLETYNMSSFNSESAQGDAPHQLGGTFRWWPVTQDDCVVNPEVSSRSRAVAEGLEIDAHVHASTQLDGRSTHASAEVSAFHGNSVASSVHNHTPSQNTNSNHTILSPKTSSGMLSIDIVSVGLPPSLVDGMFYVPQRVVTSMLSKKRGVECDSLPSGLDVSEQKQAPVRRPPPRQPSLVREGSEIGSMASEGELIKNRLRGGGGGDFGASSIARRPDLLERMSRSAEEAAKGGNSTSSSSLYSSGIKDNLGTLWHALHGYYSRQCSDPVTLMMMLHLWLSVVHFTVWASSYGGVNGTGPSQVRVQEFDDVIVSLIALSGWSSMLYFSRGLQSMGQLHVVLEHCLVELVKFACFFFLADIGFTLAFFTLINGTSVLVPHAQSISDNLAAFEVPYPFSSIGFGMVQVIRFLYGEAQYNTYSATSSQVTKAFATIYFVLYVALIVLLLSNFFVAMIIRCCQENFAEAEKVWRLRWTSYVLRTESRLPQYFRRKYRLGEASYDPGLQTRVYNHVFEVVDSVEAAEEKVADQQLKALEAAIDRLKKGGKK</sequence>
<feature type="transmembrane region" description="Helical" evidence="14">
    <location>
        <begin position="348"/>
        <end position="373"/>
    </location>
</feature>
<dbReference type="GO" id="GO:0005216">
    <property type="term" value="F:monoatomic ion channel activity"/>
    <property type="evidence" value="ECO:0007669"/>
    <property type="project" value="InterPro"/>
</dbReference>